<feature type="compositionally biased region" description="Basic and acidic residues" evidence="6">
    <location>
        <begin position="130"/>
        <end position="139"/>
    </location>
</feature>
<keyword evidence="5" id="KW-0406">Ion transport</keyword>
<dbReference type="PANTHER" id="PTHR42953">
    <property type="entry name" value="HIGH-AFFINITY ZINC UPTAKE SYSTEM PROTEIN ZNUA-RELATED"/>
    <property type="match status" value="1"/>
</dbReference>
<comment type="similarity">
    <text evidence="1">Belongs to the bacterial solute-binding protein 9 family.</text>
</comment>
<keyword evidence="4 7" id="KW-0732">Signal</keyword>
<dbReference type="GO" id="GO:0006829">
    <property type="term" value="P:zinc ion transport"/>
    <property type="evidence" value="ECO:0007669"/>
    <property type="project" value="UniProtKB-KW"/>
</dbReference>
<sequence>MTRTPPAPPARPALRLAAALMLLAPAALAGPPRVAADIPPIAALAARAMAGVGAPELILPPGASPHDAALRPSDARRLAQADLVIWVGPALTPWMAKALDALAPQARRLTLLDVPGLPLLPAPQGHAHHGHDDHGHDDAGGDAGGRQARGDGDHDHDHDHDHDGHGHDEQAHGDDRAGPDSDPQHGFAPDPHAWLDPAAAKLWLQAIAAELARIDPENAARYAANAAAGAVELEALTARVEEIVAPARGRPYIVFHDAYRYFERRFGIAAAAAVSPGDARKPGARQVARIRRIIRETGARCVFAEPQFPPRLVATLIEGTGARAASLDPLGAGLAPGPGLYPALIEGLARDLRACLAPEAG</sequence>
<evidence type="ECO:0000256" key="3">
    <source>
        <dbReference type="ARBA" id="ARBA00022448"/>
    </source>
</evidence>
<dbReference type="Proteomes" id="UP000184066">
    <property type="component" value="Unassembled WGS sequence"/>
</dbReference>
<dbReference type="AlphaFoldDB" id="A0A1M7S0H3"/>
<evidence type="ECO:0000313" key="9">
    <source>
        <dbReference type="Proteomes" id="UP000184066"/>
    </source>
</evidence>
<evidence type="ECO:0000313" key="8">
    <source>
        <dbReference type="EMBL" id="SHN51981.1"/>
    </source>
</evidence>
<name>A0A1M7S0H3_9RHOB</name>
<dbReference type="InterPro" id="IPR006127">
    <property type="entry name" value="ZnuA-like"/>
</dbReference>
<dbReference type="InterPro" id="IPR050492">
    <property type="entry name" value="Bact_metal-bind_prot9"/>
</dbReference>
<feature type="compositionally biased region" description="Basic and acidic residues" evidence="6">
    <location>
        <begin position="148"/>
        <end position="183"/>
    </location>
</feature>
<dbReference type="OrthoDB" id="7346865at2"/>
<keyword evidence="9" id="KW-1185">Reference proteome</keyword>
<keyword evidence="5" id="KW-0862">Zinc</keyword>
<dbReference type="STRING" id="1189325.SAMN04488119_102134"/>
<organism evidence="8 9">
    <name type="scientific">Oceanicella actignis</name>
    <dbReference type="NCBI Taxonomy" id="1189325"/>
    <lineage>
        <taxon>Bacteria</taxon>
        <taxon>Pseudomonadati</taxon>
        <taxon>Pseudomonadota</taxon>
        <taxon>Alphaproteobacteria</taxon>
        <taxon>Rhodobacterales</taxon>
        <taxon>Paracoccaceae</taxon>
        <taxon>Oceanicella</taxon>
    </lineage>
</organism>
<feature type="chain" id="PRO_5009929054" description="High-affinity zinc uptake system protein ZnuA" evidence="7">
    <location>
        <begin position="30"/>
        <end position="361"/>
    </location>
</feature>
<dbReference type="EMBL" id="FRDL01000001">
    <property type="protein sequence ID" value="SHN51981.1"/>
    <property type="molecule type" value="Genomic_DNA"/>
</dbReference>
<keyword evidence="5" id="KW-0864">Zinc transport</keyword>
<evidence type="ECO:0000256" key="5">
    <source>
        <dbReference type="ARBA" id="ARBA00022906"/>
    </source>
</evidence>
<evidence type="ECO:0000256" key="2">
    <source>
        <dbReference type="ARBA" id="ARBA00015915"/>
    </source>
</evidence>
<keyword evidence="3" id="KW-0813">Transport</keyword>
<dbReference type="Gene3D" id="3.40.50.1980">
    <property type="entry name" value="Nitrogenase molybdenum iron protein domain"/>
    <property type="match status" value="3"/>
</dbReference>
<feature type="region of interest" description="Disordered" evidence="6">
    <location>
        <begin position="120"/>
        <end position="192"/>
    </location>
</feature>
<proteinExistence type="inferred from homology"/>
<dbReference type="SUPFAM" id="SSF53807">
    <property type="entry name" value="Helical backbone' metal receptor"/>
    <property type="match status" value="1"/>
</dbReference>
<dbReference type="Pfam" id="PF01297">
    <property type="entry name" value="ZnuA"/>
    <property type="match status" value="1"/>
</dbReference>
<evidence type="ECO:0000256" key="7">
    <source>
        <dbReference type="SAM" id="SignalP"/>
    </source>
</evidence>
<dbReference type="PANTHER" id="PTHR42953:SF3">
    <property type="entry name" value="HIGH-AFFINITY ZINC UPTAKE SYSTEM PROTEIN ZNUA"/>
    <property type="match status" value="1"/>
</dbReference>
<feature type="signal peptide" evidence="7">
    <location>
        <begin position="1"/>
        <end position="29"/>
    </location>
</feature>
<accession>A0A1M7S0H3</accession>
<dbReference type="RefSeq" id="WP_083581077.1">
    <property type="nucleotide sequence ID" value="NZ_FOHL01000002.1"/>
</dbReference>
<evidence type="ECO:0000256" key="1">
    <source>
        <dbReference type="ARBA" id="ARBA00011028"/>
    </source>
</evidence>
<evidence type="ECO:0000256" key="4">
    <source>
        <dbReference type="ARBA" id="ARBA00022729"/>
    </source>
</evidence>
<gene>
    <name evidence="8" type="ORF">SAMN05216200_101384</name>
</gene>
<protein>
    <recommendedName>
        <fullName evidence="2">High-affinity zinc uptake system protein ZnuA</fullName>
    </recommendedName>
</protein>
<evidence type="ECO:0000256" key="6">
    <source>
        <dbReference type="SAM" id="MobiDB-lite"/>
    </source>
</evidence>
<dbReference type="GO" id="GO:0046872">
    <property type="term" value="F:metal ion binding"/>
    <property type="evidence" value="ECO:0007669"/>
    <property type="project" value="InterPro"/>
</dbReference>
<reference evidence="8 9" key="1">
    <citation type="submission" date="2016-12" db="EMBL/GenBank/DDBJ databases">
        <authorList>
            <person name="Song W.-J."/>
            <person name="Kurnit D.M."/>
        </authorList>
    </citation>
    <scope>NUCLEOTIDE SEQUENCE [LARGE SCALE GENOMIC DNA]</scope>
    <source>
        <strain evidence="8 9">CGMCC 1.10808</strain>
    </source>
</reference>